<organism evidence="4 5">
    <name type="scientific">Candidatus Danuiimicrobium aquiferis</name>
    <dbReference type="NCBI Taxonomy" id="1801832"/>
    <lineage>
        <taxon>Bacteria</taxon>
        <taxon>Pseudomonadati</taxon>
        <taxon>Candidatus Omnitrophota</taxon>
        <taxon>Candidatus Danuiimicrobium</taxon>
    </lineage>
</organism>
<gene>
    <name evidence="4" type="ORF">A3G33_05960</name>
</gene>
<dbReference type="Gene3D" id="3.30.450.20">
    <property type="entry name" value="PAS domain"/>
    <property type="match status" value="1"/>
</dbReference>
<evidence type="ECO:0000256" key="2">
    <source>
        <dbReference type="ARBA" id="ARBA00022679"/>
    </source>
</evidence>
<accession>A0A1G1L2E5</accession>
<evidence type="ECO:0000313" key="5">
    <source>
        <dbReference type="Proteomes" id="UP000178187"/>
    </source>
</evidence>
<dbReference type="GO" id="GO:0008168">
    <property type="term" value="F:methyltransferase activity"/>
    <property type="evidence" value="ECO:0007669"/>
    <property type="project" value="UniProtKB-KW"/>
</dbReference>
<dbReference type="AlphaFoldDB" id="A0A1G1L2E5"/>
<dbReference type="PANTHER" id="PTHR42880:SF1">
    <property type="entry name" value="ISOPROPYLMALATE_HOMOCITRATE_CITRAMALATE SYNTHASE FAMILY PROTEIN"/>
    <property type="match status" value="1"/>
</dbReference>
<proteinExistence type="inferred from homology"/>
<dbReference type="PROSITE" id="PS50991">
    <property type="entry name" value="PYR_CT"/>
    <property type="match status" value="1"/>
</dbReference>
<reference evidence="4 5" key="1">
    <citation type="journal article" date="2016" name="Nat. Commun.">
        <title>Thousands of microbial genomes shed light on interconnected biogeochemical processes in an aquifer system.</title>
        <authorList>
            <person name="Anantharaman K."/>
            <person name="Brown C.T."/>
            <person name="Hug L.A."/>
            <person name="Sharon I."/>
            <person name="Castelle C.J."/>
            <person name="Probst A.J."/>
            <person name="Thomas B.C."/>
            <person name="Singh A."/>
            <person name="Wilkins M.J."/>
            <person name="Karaoz U."/>
            <person name="Brodie E.L."/>
            <person name="Williams K.H."/>
            <person name="Hubbard S.S."/>
            <person name="Banfield J.F."/>
        </authorList>
    </citation>
    <scope>NUCLEOTIDE SEQUENCE [LARGE SCALE GENOMIC DNA]</scope>
</reference>
<protein>
    <submittedName>
        <fullName evidence="4">Histone-lysine N-methyltransferase</fullName>
    </submittedName>
</protein>
<feature type="domain" description="Pyruvate carboxyltransferase" evidence="3">
    <location>
        <begin position="43"/>
        <end position="313"/>
    </location>
</feature>
<dbReference type="Pfam" id="PF22673">
    <property type="entry name" value="MCP-like_PDC_1"/>
    <property type="match status" value="1"/>
</dbReference>
<evidence type="ECO:0000313" key="4">
    <source>
        <dbReference type="EMBL" id="OGW99333.1"/>
    </source>
</evidence>
<name>A0A1G1L2E5_9BACT</name>
<dbReference type="CDD" id="cd07947">
    <property type="entry name" value="DRE_TIM_Re_CS"/>
    <property type="match status" value="1"/>
</dbReference>
<dbReference type="EMBL" id="MHFR01000009">
    <property type="protein sequence ID" value="OGW99333.1"/>
    <property type="molecule type" value="Genomic_DNA"/>
</dbReference>
<dbReference type="PANTHER" id="PTHR42880">
    <property type="entry name" value="HOMOCITRATE SYNTHASE"/>
    <property type="match status" value="1"/>
</dbReference>
<dbReference type="Gene3D" id="3.20.20.70">
    <property type="entry name" value="Aldolase class I"/>
    <property type="match status" value="1"/>
</dbReference>
<dbReference type="CDD" id="cd18773">
    <property type="entry name" value="PDC1_HK_sensor"/>
    <property type="match status" value="1"/>
</dbReference>
<dbReference type="SUPFAM" id="SSF51569">
    <property type="entry name" value="Aldolase"/>
    <property type="match status" value="1"/>
</dbReference>
<dbReference type="Pfam" id="PF00682">
    <property type="entry name" value="HMGL-like"/>
    <property type="match status" value="1"/>
</dbReference>
<dbReference type="InterPro" id="IPR029151">
    <property type="entry name" value="Sensor-like_sf"/>
</dbReference>
<dbReference type="SUPFAM" id="SSF103190">
    <property type="entry name" value="Sensory domain-like"/>
    <property type="match status" value="1"/>
</dbReference>
<keyword evidence="4" id="KW-0489">Methyltransferase</keyword>
<keyword evidence="2 4" id="KW-0808">Transferase</keyword>
<evidence type="ECO:0000256" key="1">
    <source>
        <dbReference type="ARBA" id="ARBA00006154"/>
    </source>
</evidence>
<dbReference type="InterPro" id="IPR013785">
    <property type="entry name" value="Aldolase_TIM"/>
</dbReference>
<evidence type="ECO:0000259" key="3">
    <source>
        <dbReference type="PROSITE" id="PS50991"/>
    </source>
</evidence>
<comment type="similarity">
    <text evidence="1">Belongs to the alpha-IPM synthase/homocitrate synthase family.</text>
</comment>
<dbReference type="InterPro" id="IPR000891">
    <property type="entry name" value="PYR_CT"/>
</dbReference>
<comment type="caution">
    <text evidence="4">The sequence shown here is derived from an EMBL/GenBank/DDBJ whole genome shotgun (WGS) entry which is preliminary data.</text>
</comment>
<dbReference type="GO" id="GO:0032259">
    <property type="term" value="P:methylation"/>
    <property type="evidence" value="ECO:0007669"/>
    <property type="project" value="UniProtKB-KW"/>
</dbReference>
<dbReference type="Proteomes" id="UP000178187">
    <property type="component" value="Unassembled WGS sequence"/>
</dbReference>
<sequence>MEKKYTLQDVKMPELYENLFQYDRIPKMVFDDEAVKPNIPKDFWITCTTFRDGQQARPPYTVQQIVDLYKFNHRLGGEKGVIRQCEFFLYSDKDKKAVEECRKLGYRYPEITGWIRAKKEDFKLVKQMGLKETGILTSASDYHIFLKLGKNRKETMESYLDVVRAALEEGVIPRCHLEDLTRADIYGFVLPFVQELMKLSQESKIPIKVRACDTLGLGLPFANAALPRGVPKLIRTLIDEGGVPSERLEWHGHNDFHKGLINAMTAWLYGCSALNGTLMGFGERTGNTPIEAAIIDYIALKGNSNGVDTRVITEIGDYFKKVIGAQIPTNYPFVGDEFNATSAGIHADGALKNERIYNIFDTRVLLNRPMGISITDKSGVAGIAYWVNNFFGLKNDAVIDKQDPGVQKINEWVAQEYVNQRITSISSQEMIDMTKKYLPNLFTSELEMLKAKARELAHDLILEIVGKHDIISMDHRVQEPLLQQFAEENPFVKLIYIVDTTGKKITKNITQHADCALYGEKLNEYGDFSDRAWFQEVMKQKAVCFSDIYTSKITGLLCMTVSAPVLNSQKNILGVLGIDIKFEDLIKL</sequence>